<reference evidence="1" key="1">
    <citation type="submission" date="2021-05" db="EMBL/GenBank/DDBJ databases">
        <authorList>
            <person name="Pietrasiak N."/>
            <person name="Ward R."/>
            <person name="Stajich J.E."/>
            <person name="Kurbessoian T."/>
        </authorList>
    </citation>
    <scope>NUCLEOTIDE SEQUENCE</scope>
    <source>
        <strain evidence="1">GSE-NOS-MK-12-04C</strain>
    </source>
</reference>
<comment type="caution">
    <text evidence="1">The sequence shown here is derived from an EMBL/GenBank/DDBJ whole genome shotgun (WGS) entry which is preliminary data.</text>
</comment>
<name>A0A951QI72_9CYAN</name>
<reference evidence="1" key="2">
    <citation type="journal article" date="2022" name="Microbiol. Resour. Announc.">
        <title>Metagenome Sequencing to Explore Phylogenomics of Terrestrial Cyanobacteria.</title>
        <authorList>
            <person name="Ward R.D."/>
            <person name="Stajich J.E."/>
            <person name="Johansen J.R."/>
            <person name="Huntemann M."/>
            <person name="Clum A."/>
            <person name="Foster B."/>
            <person name="Foster B."/>
            <person name="Roux S."/>
            <person name="Palaniappan K."/>
            <person name="Varghese N."/>
            <person name="Mukherjee S."/>
            <person name="Reddy T.B.K."/>
            <person name="Daum C."/>
            <person name="Copeland A."/>
            <person name="Chen I.A."/>
            <person name="Ivanova N.N."/>
            <person name="Kyrpides N.C."/>
            <person name="Shapiro N."/>
            <person name="Eloe-Fadrosh E.A."/>
            <person name="Pietrasiak N."/>
        </authorList>
    </citation>
    <scope>NUCLEOTIDE SEQUENCE</scope>
    <source>
        <strain evidence="1">GSE-NOS-MK-12-04C</strain>
    </source>
</reference>
<dbReference type="Gene3D" id="1.10.101.10">
    <property type="entry name" value="PGBD-like superfamily/PGBD"/>
    <property type="match status" value="1"/>
</dbReference>
<protein>
    <submittedName>
        <fullName evidence="1">Peptidoglycan-binding protein</fullName>
    </submittedName>
</protein>
<dbReference type="SUPFAM" id="SSF47090">
    <property type="entry name" value="PGBD-like"/>
    <property type="match status" value="1"/>
</dbReference>
<organism evidence="1 2">
    <name type="scientific">Cyanomargarita calcarea GSE-NOS-MK-12-04C</name>
    <dbReference type="NCBI Taxonomy" id="2839659"/>
    <lineage>
        <taxon>Bacteria</taxon>
        <taxon>Bacillati</taxon>
        <taxon>Cyanobacteriota</taxon>
        <taxon>Cyanophyceae</taxon>
        <taxon>Nostocales</taxon>
        <taxon>Cyanomargaritaceae</taxon>
        <taxon>Cyanomargarita</taxon>
    </lineage>
</organism>
<sequence>MPILKKGSKGELVSCVQERLTNSGDYKATIDGDFGDMTVDFCEIVTKASEVVG</sequence>
<dbReference type="Proteomes" id="UP000729701">
    <property type="component" value="Unassembled WGS sequence"/>
</dbReference>
<dbReference type="InterPro" id="IPR036365">
    <property type="entry name" value="PGBD-like_sf"/>
</dbReference>
<dbReference type="AlphaFoldDB" id="A0A951QI72"/>
<accession>A0A951QI72</accession>
<evidence type="ECO:0000313" key="2">
    <source>
        <dbReference type="Proteomes" id="UP000729701"/>
    </source>
</evidence>
<proteinExistence type="predicted"/>
<dbReference type="InterPro" id="IPR036366">
    <property type="entry name" value="PGBDSf"/>
</dbReference>
<dbReference type="EMBL" id="JAHHGZ010000004">
    <property type="protein sequence ID" value="MBW4666774.1"/>
    <property type="molecule type" value="Genomic_DNA"/>
</dbReference>
<evidence type="ECO:0000313" key="1">
    <source>
        <dbReference type="EMBL" id="MBW4666774.1"/>
    </source>
</evidence>
<gene>
    <name evidence="1" type="ORF">KME60_04865</name>
</gene>